<dbReference type="EMBL" id="JARWAO010000005">
    <property type="protein sequence ID" value="MDR5896601.1"/>
    <property type="molecule type" value="Genomic_DNA"/>
</dbReference>
<evidence type="ECO:0000313" key="2">
    <source>
        <dbReference type="EMBL" id="MDR5896601.1"/>
    </source>
</evidence>
<organism evidence="2 3">
    <name type="scientific">Larsenimonas suaedae</name>
    <dbReference type="NCBI Taxonomy" id="1851019"/>
    <lineage>
        <taxon>Bacteria</taxon>
        <taxon>Pseudomonadati</taxon>
        <taxon>Pseudomonadota</taxon>
        <taxon>Gammaproteobacteria</taxon>
        <taxon>Oceanospirillales</taxon>
        <taxon>Halomonadaceae</taxon>
        <taxon>Larsenimonas</taxon>
    </lineage>
</organism>
<protein>
    <submittedName>
        <fullName evidence="2">DUF349 domain-containing protein</fullName>
    </submittedName>
</protein>
<evidence type="ECO:0000256" key="1">
    <source>
        <dbReference type="SAM" id="Coils"/>
    </source>
</evidence>
<dbReference type="RefSeq" id="WP_251594349.1">
    <property type="nucleotide sequence ID" value="NZ_JAMLJI010000003.1"/>
</dbReference>
<comment type="caution">
    <text evidence="2">The sequence shown here is derived from an EMBL/GenBank/DDBJ whole genome shotgun (WGS) entry which is preliminary data.</text>
</comment>
<proteinExistence type="predicted"/>
<feature type="coiled-coil region" evidence="1">
    <location>
        <begin position="255"/>
        <end position="295"/>
    </location>
</feature>
<accession>A0ABU1GYF4</accession>
<sequence>MFGFFSRFFAPAWRHPDPKRRRKAIDDLDPEQNRAALEHLLDDSATQVRDAALLKLDDPERFIERLEHQQNDVIQARLIKHLNGSAAGALSLETRQKLLETLSEPALLKTVAFNADNQQLRLTALERLRDESDLIEQACHNKVAAVRHAAAQRVESDQGLEQLIKLSTRDRNIVRLARNRLNERQQNARELKARHEQREYCIGLIEKLARGSWEPQYEARHRHVLREWDQLASEADADQSARFKAAHHQCEETIRAHYNAQLAAEEKSRAETEEREARTATIEALDNALDHLKREPHPRRQDIDSLLALRRLQAERWINLSEDNAPAPSVQAHYLERLATIDCLVNTWQTLDEHRTQIEQALDQSDMDALATHRQAIDWPREYPLPLLLQEVDTALATHAAPNTDTASDDEARAESEHIAKQAEQLEQLIESGELQSATRLFDVLQARHAKLDARFQKQHAAHIKRLKARIAELRDWRSFVAAPKREHLCQAMEELAHSDEAETNREQRHRQLVSEWKQLGSAAASRELSQRFRSASDQVRKNLEGYYQHLDQQRTLNKQYCEALCDQLEQLIDNADQLADPDALRTIRNKAREEWRTYSPLPREDVATLRHRFGLALQGVQTLIDQKARGIAEQKQALVEQAEQLLTDERDIEQRTRIAKDLQKQWRSLGRAPKGDEQRLWKQFRNVCDRLFEWRDSERTTRKGAQDQQLDALQALIDRVDQWHPTRLEDSAYLDQVEQELEEYQPLPRGRRSEGMLKRWNGIVRRRREELDSLANDELKQRWHAWQPLLEAHVEADEARMQGDTFEDVGSLTLEPPLTKQAQRAHQARNLNRRHGTPTEDDTLQRLKVHLALMANAPISADDNDRRLDIQVARLNDNVGQEYQLSDEFSQWLCQLIATGPVTRTQWARLKSELDQLVTQLDFHQ</sequence>
<reference evidence="2 3" key="1">
    <citation type="submission" date="2023-04" db="EMBL/GenBank/DDBJ databases">
        <title>A long-awaited taxogenomic arrangement of the family Halomonadaceae.</title>
        <authorList>
            <person name="De La Haba R."/>
            <person name="Chuvochina M."/>
            <person name="Wittouck S."/>
            <person name="Arahal D.R."/>
            <person name="Sanchez-Porro C."/>
            <person name="Hugenholtz P."/>
            <person name="Ventosa A."/>
        </authorList>
    </citation>
    <scope>NUCLEOTIDE SEQUENCE [LARGE SCALE GENOMIC DNA]</scope>
    <source>
        <strain evidence="2 3">DSM 22428</strain>
    </source>
</reference>
<dbReference type="Pfam" id="PF03993">
    <property type="entry name" value="DUF349"/>
    <property type="match status" value="2"/>
</dbReference>
<dbReference type="Proteomes" id="UP001269375">
    <property type="component" value="Unassembled WGS sequence"/>
</dbReference>
<keyword evidence="3" id="KW-1185">Reference proteome</keyword>
<dbReference type="InterPro" id="IPR007139">
    <property type="entry name" value="DUF349"/>
</dbReference>
<gene>
    <name evidence="2" type="ORF">QC825_10990</name>
</gene>
<name>A0ABU1GYF4_9GAMM</name>
<evidence type="ECO:0000313" key="3">
    <source>
        <dbReference type="Proteomes" id="UP001269375"/>
    </source>
</evidence>
<keyword evidence="1" id="KW-0175">Coiled coil</keyword>